<sequence length="249" mass="26765">MTLLDRIALFSTLDLVAVALLFAVWIALTVVVEHPPASRPSVSVLMAEFRREWMRQFVTRDPRIFDSQIVANLRQGTAFFASAAMIAIGGGFALIGNAELLSGVVQDITADDAPTAVWEIKILLMVLFAANAFLKFVWSHRLFGYCSVLMAAVPNDPADPLAFPRAAQAGEINVTAARSYNRGLRSVYLGIAASAWLLGASALLAATAITVIVILRREFVSASREVLLRSPAGPATPDATRKGDGPRGR</sequence>
<evidence type="ECO:0000256" key="1">
    <source>
        <dbReference type="SAM" id="Phobius"/>
    </source>
</evidence>
<evidence type="ECO:0000313" key="3">
    <source>
        <dbReference type="Proteomes" id="UP000193570"/>
    </source>
</evidence>
<dbReference type="OrthoDB" id="9806874at2"/>
<dbReference type="EMBL" id="FWFK01000001">
    <property type="protein sequence ID" value="SLN23838.1"/>
    <property type="molecule type" value="Genomic_DNA"/>
</dbReference>
<keyword evidence="1" id="KW-0812">Transmembrane</keyword>
<organism evidence="2 3">
    <name type="scientific">Roseivivax jejudonensis</name>
    <dbReference type="NCBI Taxonomy" id="1529041"/>
    <lineage>
        <taxon>Bacteria</taxon>
        <taxon>Pseudomonadati</taxon>
        <taxon>Pseudomonadota</taxon>
        <taxon>Alphaproteobacteria</taxon>
        <taxon>Rhodobacterales</taxon>
        <taxon>Roseobacteraceae</taxon>
        <taxon>Roseivivax</taxon>
    </lineage>
</organism>
<evidence type="ECO:0000313" key="2">
    <source>
        <dbReference type="EMBL" id="SLN23838.1"/>
    </source>
</evidence>
<dbReference type="InterPro" id="IPR006747">
    <property type="entry name" value="DUF599"/>
</dbReference>
<proteinExistence type="predicted"/>
<protein>
    <recommendedName>
        <fullName evidence="4">DUF599 domain-containing protein</fullName>
    </recommendedName>
</protein>
<dbReference type="Proteomes" id="UP000193570">
    <property type="component" value="Unassembled WGS sequence"/>
</dbReference>
<evidence type="ECO:0008006" key="4">
    <source>
        <dbReference type="Google" id="ProtNLM"/>
    </source>
</evidence>
<gene>
    <name evidence="2" type="ORF">ROJ8625_00970</name>
</gene>
<reference evidence="2 3" key="1">
    <citation type="submission" date="2017-03" db="EMBL/GenBank/DDBJ databases">
        <authorList>
            <person name="Afonso C.L."/>
            <person name="Miller P.J."/>
            <person name="Scott M.A."/>
            <person name="Spackman E."/>
            <person name="Goraichik I."/>
            <person name="Dimitrov K.M."/>
            <person name="Suarez D.L."/>
            <person name="Swayne D.E."/>
        </authorList>
    </citation>
    <scope>NUCLEOTIDE SEQUENCE [LARGE SCALE GENOMIC DNA]</scope>
    <source>
        <strain evidence="2 3">CECT 8625</strain>
    </source>
</reference>
<dbReference type="RefSeq" id="WP_085790670.1">
    <property type="nucleotide sequence ID" value="NZ_FWFK01000001.1"/>
</dbReference>
<keyword evidence="1" id="KW-0472">Membrane</keyword>
<keyword evidence="1" id="KW-1133">Transmembrane helix</keyword>
<dbReference type="Pfam" id="PF04654">
    <property type="entry name" value="DUF599"/>
    <property type="match status" value="1"/>
</dbReference>
<feature type="transmembrane region" description="Helical" evidence="1">
    <location>
        <begin position="116"/>
        <end position="134"/>
    </location>
</feature>
<dbReference type="AlphaFoldDB" id="A0A1X6YKN0"/>
<feature type="transmembrane region" description="Helical" evidence="1">
    <location>
        <begin position="77"/>
        <end position="96"/>
    </location>
</feature>
<accession>A0A1X6YKN0</accession>
<feature type="transmembrane region" description="Helical" evidence="1">
    <location>
        <begin position="6"/>
        <end position="32"/>
    </location>
</feature>
<name>A0A1X6YKN0_9RHOB</name>
<feature type="transmembrane region" description="Helical" evidence="1">
    <location>
        <begin position="187"/>
        <end position="215"/>
    </location>
</feature>
<keyword evidence="3" id="KW-1185">Reference proteome</keyword>